<dbReference type="PANTHER" id="PTHR11040:SF140">
    <property type="entry name" value="ZRT (ZRT), IRT- (IRT-) LIKE PROTEIN TRANSPORTER"/>
    <property type="match status" value="1"/>
</dbReference>
<reference evidence="7" key="1">
    <citation type="submission" date="2021-10" db="EMBL/GenBank/DDBJ databases">
        <title>Tropical sea cucumber genome reveals ecological adaptation and Cuvierian tubules defense mechanism.</title>
        <authorList>
            <person name="Chen T."/>
        </authorList>
    </citation>
    <scope>NUCLEOTIDE SEQUENCE</scope>
    <source>
        <strain evidence="7">Nanhai2018</strain>
        <tissue evidence="7">Muscle</tissue>
    </source>
</reference>
<dbReference type="Pfam" id="PF02535">
    <property type="entry name" value="Zip"/>
    <property type="match status" value="1"/>
</dbReference>
<feature type="compositionally biased region" description="Basic residues" evidence="5">
    <location>
        <begin position="169"/>
        <end position="189"/>
    </location>
</feature>
<dbReference type="GO" id="GO:0005385">
    <property type="term" value="F:zinc ion transmembrane transporter activity"/>
    <property type="evidence" value="ECO:0007669"/>
    <property type="project" value="TreeGrafter"/>
</dbReference>
<evidence type="ECO:0000256" key="3">
    <source>
        <dbReference type="ARBA" id="ARBA00022989"/>
    </source>
</evidence>
<feature type="transmembrane region" description="Helical" evidence="6">
    <location>
        <begin position="314"/>
        <end position="337"/>
    </location>
</feature>
<feature type="transmembrane region" description="Helical" evidence="6">
    <location>
        <begin position="114"/>
        <end position="131"/>
    </location>
</feature>
<keyword evidence="8" id="KW-1185">Reference proteome</keyword>
<feature type="transmembrane region" description="Helical" evidence="6">
    <location>
        <begin position="349"/>
        <end position="367"/>
    </location>
</feature>
<evidence type="ECO:0000313" key="7">
    <source>
        <dbReference type="EMBL" id="KAJ8029666.1"/>
    </source>
</evidence>
<keyword evidence="3 6" id="KW-1133">Transmembrane helix</keyword>
<dbReference type="EMBL" id="JAIZAY010000014">
    <property type="protein sequence ID" value="KAJ8029666.1"/>
    <property type="molecule type" value="Genomic_DNA"/>
</dbReference>
<comment type="caution">
    <text evidence="7">The sequence shown here is derived from an EMBL/GenBank/DDBJ whole genome shotgun (WGS) entry which is preliminary data.</text>
</comment>
<keyword evidence="4 6" id="KW-0472">Membrane</keyword>
<feature type="transmembrane region" description="Helical" evidence="6">
    <location>
        <begin position="379"/>
        <end position="400"/>
    </location>
</feature>
<organism evidence="7 8">
    <name type="scientific">Holothuria leucospilota</name>
    <name type="common">Black long sea cucumber</name>
    <name type="synonym">Mertensiothuria leucospilota</name>
    <dbReference type="NCBI Taxonomy" id="206669"/>
    <lineage>
        <taxon>Eukaryota</taxon>
        <taxon>Metazoa</taxon>
        <taxon>Echinodermata</taxon>
        <taxon>Eleutherozoa</taxon>
        <taxon>Echinozoa</taxon>
        <taxon>Holothuroidea</taxon>
        <taxon>Aspidochirotacea</taxon>
        <taxon>Aspidochirotida</taxon>
        <taxon>Holothuriidae</taxon>
        <taxon>Holothuria</taxon>
    </lineage>
</organism>
<dbReference type="OrthoDB" id="448280at2759"/>
<feature type="compositionally biased region" description="Polar residues" evidence="5">
    <location>
        <begin position="228"/>
        <end position="270"/>
    </location>
</feature>
<dbReference type="GO" id="GO:0005886">
    <property type="term" value="C:plasma membrane"/>
    <property type="evidence" value="ECO:0007669"/>
    <property type="project" value="TreeGrafter"/>
</dbReference>
<comment type="subcellular location">
    <subcellularLocation>
        <location evidence="1">Membrane</location>
        <topology evidence="1">Multi-pass membrane protein</topology>
    </subcellularLocation>
</comment>
<dbReference type="Proteomes" id="UP001152320">
    <property type="component" value="Chromosome 14"/>
</dbReference>
<feature type="transmembrane region" description="Helical" evidence="6">
    <location>
        <begin position="412"/>
        <end position="432"/>
    </location>
</feature>
<evidence type="ECO:0000313" key="8">
    <source>
        <dbReference type="Proteomes" id="UP001152320"/>
    </source>
</evidence>
<evidence type="ECO:0000256" key="4">
    <source>
        <dbReference type="ARBA" id="ARBA00023136"/>
    </source>
</evidence>
<feature type="region of interest" description="Disordered" evidence="5">
    <location>
        <begin position="151"/>
        <end position="277"/>
    </location>
</feature>
<keyword evidence="2 6" id="KW-0812">Transmembrane</keyword>
<feature type="compositionally biased region" description="Basic and acidic residues" evidence="5">
    <location>
        <begin position="217"/>
        <end position="227"/>
    </location>
</feature>
<feature type="transmembrane region" description="Helical" evidence="6">
    <location>
        <begin position="73"/>
        <end position="94"/>
    </location>
</feature>
<name>A0A9Q1BN16_HOLLE</name>
<evidence type="ECO:0000256" key="5">
    <source>
        <dbReference type="SAM" id="MobiDB-lite"/>
    </source>
</evidence>
<accession>A0A9Q1BN16</accession>
<protein>
    <submittedName>
        <fullName evidence="7">Zinc transporter ZIP1</fullName>
    </submittedName>
</protein>
<proteinExistence type="predicted"/>
<evidence type="ECO:0000256" key="1">
    <source>
        <dbReference type="ARBA" id="ARBA00004141"/>
    </source>
</evidence>
<dbReference type="AlphaFoldDB" id="A0A9Q1BN16"/>
<gene>
    <name evidence="7" type="ORF">HOLleu_29115</name>
</gene>
<feature type="transmembrane region" description="Helical" evidence="6">
    <location>
        <begin position="288"/>
        <end position="308"/>
    </location>
</feature>
<evidence type="ECO:0000256" key="6">
    <source>
        <dbReference type="SAM" id="Phobius"/>
    </source>
</evidence>
<dbReference type="PANTHER" id="PTHR11040">
    <property type="entry name" value="ZINC/IRON TRANSPORTER"/>
    <property type="match status" value="1"/>
</dbReference>
<dbReference type="InterPro" id="IPR003689">
    <property type="entry name" value="ZIP"/>
</dbReference>
<evidence type="ECO:0000256" key="2">
    <source>
        <dbReference type="ARBA" id="ARBA00022692"/>
    </source>
</evidence>
<sequence length="434" mass="47550">MTRPSHVPLYCRKLPLRRSMDTSVTGENWSRESIKPVSDMTSIDHLTNGSLPAVLVRPLQLRSHRSVLSTSQILSILSCFGGGVFLATCLLDLLPDVRHSVDVALHFAGIEQPFPVADFIVAVGLFLILIVEQTALTCKHRHDVGIHMHHHSNDEERPLMDSASDAQHGHHHHHHDHHHHGSSPHHHVTHQSYGSSKEQRVGHNGTSTVPRVQNPEENIHNSCDKSVDNTCSAVQSEEHNALQSSHGSDTQPGYQHSSSPVNSGSYNLENKNGDDCHDLHSPSKLRSLLLLGALSLHSVFEGLALGIHNKADEVWTLFLAVVIHKSILAFSLGVNFLKTGMGKGAMFQSLILFSLMAPVGITIGIVITEEFSSGFSHSIANGILQGLATGTFLYITFFEVLPHEINMPQNRLLKVLSIIVGFAIISILILVFPS</sequence>